<dbReference type="Gene3D" id="3.90.550.10">
    <property type="entry name" value="Spore Coat Polysaccharide Biosynthesis Protein SpsA, Chain A"/>
    <property type="match status" value="1"/>
</dbReference>
<organism evidence="1">
    <name type="scientific">viral metagenome</name>
    <dbReference type="NCBI Taxonomy" id="1070528"/>
    <lineage>
        <taxon>unclassified sequences</taxon>
        <taxon>metagenomes</taxon>
        <taxon>organismal metagenomes</taxon>
    </lineage>
</organism>
<dbReference type="EMBL" id="MN738786">
    <property type="protein sequence ID" value="QHT36766.1"/>
    <property type="molecule type" value="Genomic_DNA"/>
</dbReference>
<accession>A0A6C0F4Y9</accession>
<reference evidence="1" key="1">
    <citation type="journal article" date="2020" name="Nature">
        <title>Giant virus diversity and host interactions through global metagenomics.</title>
        <authorList>
            <person name="Schulz F."/>
            <person name="Roux S."/>
            <person name="Paez-Espino D."/>
            <person name="Jungbluth S."/>
            <person name="Walsh D.A."/>
            <person name="Denef V.J."/>
            <person name="McMahon K.D."/>
            <person name="Konstantinidis K.T."/>
            <person name="Eloe-Fadrosh E.A."/>
            <person name="Kyrpides N.C."/>
            <person name="Woyke T."/>
        </authorList>
    </citation>
    <scope>NUCLEOTIDE SEQUENCE</scope>
    <source>
        <strain evidence="1">GVMAG-S-ERX555967-130</strain>
    </source>
</reference>
<name>A0A6C0F4Y9_9ZZZZ</name>
<dbReference type="InterPro" id="IPR029044">
    <property type="entry name" value="Nucleotide-diphossugar_trans"/>
</dbReference>
<proteinExistence type="predicted"/>
<protein>
    <submittedName>
        <fullName evidence="1">Uncharacterized protein</fullName>
    </submittedName>
</protein>
<dbReference type="AlphaFoldDB" id="A0A6C0F4Y9"/>
<dbReference type="SUPFAM" id="SSF53448">
    <property type="entry name" value="Nucleotide-diphospho-sugar transferases"/>
    <property type="match status" value="1"/>
</dbReference>
<evidence type="ECO:0000313" key="1">
    <source>
        <dbReference type="EMBL" id="QHT36766.1"/>
    </source>
</evidence>
<dbReference type="CDD" id="cd00761">
    <property type="entry name" value="Glyco_tranf_GTA_type"/>
    <property type="match status" value="1"/>
</dbReference>
<sequence length="375" mass="43798">MSVEKQCVSVVTLLHGESQFIPLIKDNFRGLLETQTLELVVVDDGPVSLASEFSDIDNCLYFHLDDSEKTKFGKQILEGYKQPNKGPLQYQALIKTLPNGFKRDYGCGMSSYPYIFHMNADCVYNPKSVDRKCRFAKRVSAECVYTDTTLSYDIYNRKLYKTISPHKIYESTLFHTREFWKRRGFQWSDVEVEGKYFHHDNGIDRKLDNYYDVVQLLSVHNINKYNPVEVTVDGIDIKIPELAHEIHIQTHPFVKTISDIYDKADVKILGIESEFLENISEENWKVMNRRGKWKQTKLAKEIKQTSDNFNVLIYGSKHPAWDFFEHVAFDVILLETRHNWEQMSGIIIGCKTHSYIYVNGVFVRKEFLQGKDLKE</sequence>